<evidence type="ECO:0000256" key="1">
    <source>
        <dbReference type="ARBA" id="ARBA00010641"/>
    </source>
</evidence>
<keyword evidence="2" id="KW-0805">Transcription regulation</keyword>
<dbReference type="InterPro" id="IPR013325">
    <property type="entry name" value="RNA_pol_sigma_r2"/>
</dbReference>
<accession>A0A1G8HDM2</accession>
<proteinExistence type="inferred from homology"/>
<evidence type="ECO:0000313" key="8">
    <source>
        <dbReference type="Proteomes" id="UP000183255"/>
    </source>
</evidence>
<feature type="domain" description="RNA polymerase sigma factor 70 region 4 type 2" evidence="6">
    <location>
        <begin position="105"/>
        <end position="155"/>
    </location>
</feature>
<protein>
    <submittedName>
        <fullName evidence="7">RNA polymerase sigma-70 factor, ECF subfamily</fullName>
    </submittedName>
</protein>
<name>A0A1G8HDM2_9CLOT</name>
<dbReference type="InterPro" id="IPR036388">
    <property type="entry name" value="WH-like_DNA-bd_sf"/>
</dbReference>
<dbReference type="PANTHER" id="PTHR43133">
    <property type="entry name" value="RNA POLYMERASE ECF-TYPE SIGMA FACTO"/>
    <property type="match status" value="1"/>
</dbReference>
<dbReference type="GO" id="GO:0006352">
    <property type="term" value="P:DNA-templated transcription initiation"/>
    <property type="evidence" value="ECO:0007669"/>
    <property type="project" value="InterPro"/>
</dbReference>
<reference evidence="7 8" key="1">
    <citation type="submission" date="2016-10" db="EMBL/GenBank/DDBJ databases">
        <authorList>
            <person name="de Groot N.N."/>
        </authorList>
    </citation>
    <scope>NUCLEOTIDE SEQUENCE [LARGE SCALE GENOMIC DNA]</scope>
    <source>
        <strain evidence="7 8">CGMCC 1.5058</strain>
    </source>
</reference>
<dbReference type="GO" id="GO:0016987">
    <property type="term" value="F:sigma factor activity"/>
    <property type="evidence" value="ECO:0007669"/>
    <property type="project" value="UniProtKB-KW"/>
</dbReference>
<evidence type="ECO:0000256" key="4">
    <source>
        <dbReference type="ARBA" id="ARBA00023163"/>
    </source>
</evidence>
<dbReference type="PANTHER" id="PTHR43133:SF51">
    <property type="entry name" value="RNA POLYMERASE SIGMA FACTOR"/>
    <property type="match status" value="1"/>
</dbReference>
<sequence length="171" mass="19841">MGLFGKKSLRKETYLDFVHEYKGTMYRIALGYLKAESDAMEAVDETVYIGLSKLHQLREEEKLKPWMTKILINECHRLLRIRKKDIPTEQLPETEEVTSRVSLTMREAIGELPEDLQEVIILRYFGDLTVKDTAQELNIPQGTVATRTRKALEMLKEKLIFWEGGAEHESV</sequence>
<dbReference type="SUPFAM" id="SSF88946">
    <property type="entry name" value="Sigma2 domain of RNA polymerase sigma factors"/>
    <property type="match status" value="1"/>
</dbReference>
<dbReference type="NCBIfam" id="TIGR02937">
    <property type="entry name" value="sigma70-ECF"/>
    <property type="match status" value="1"/>
</dbReference>
<dbReference type="Gene3D" id="1.10.1740.10">
    <property type="match status" value="1"/>
</dbReference>
<dbReference type="InterPro" id="IPR007627">
    <property type="entry name" value="RNA_pol_sigma70_r2"/>
</dbReference>
<dbReference type="SUPFAM" id="SSF88659">
    <property type="entry name" value="Sigma3 and sigma4 domains of RNA polymerase sigma factors"/>
    <property type="match status" value="1"/>
</dbReference>
<dbReference type="RefSeq" id="WP_031573768.1">
    <property type="nucleotide sequence ID" value="NZ_FNDZ01000001.1"/>
</dbReference>
<evidence type="ECO:0000259" key="5">
    <source>
        <dbReference type="Pfam" id="PF04542"/>
    </source>
</evidence>
<dbReference type="InterPro" id="IPR013324">
    <property type="entry name" value="RNA_pol_sigma_r3/r4-like"/>
</dbReference>
<dbReference type="GO" id="GO:0003677">
    <property type="term" value="F:DNA binding"/>
    <property type="evidence" value="ECO:0007669"/>
    <property type="project" value="InterPro"/>
</dbReference>
<keyword evidence="3" id="KW-0731">Sigma factor</keyword>
<dbReference type="Gene3D" id="1.10.10.10">
    <property type="entry name" value="Winged helix-like DNA-binding domain superfamily/Winged helix DNA-binding domain"/>
    <property type="match status" value="1"/>
</dbReference>
<evidence type="ECO:0000259" key="6">
    <source>
        <dbReference type="Pfam" id="PF08281"/>
    </source>
</evidence>
<dbReference type="Proteomes" id="UP000183255">
    <property type="component" value="Unassembled WGS sequence"/>
</dbReference>
<evidence type="ECO:0000256" key="2">
    <source>
        <dbReference type="ARBA" id="ARBA00023015"/>
    </source>
</evidence>
<keyword evidence="4" id="KW-0804">Transcription</keyword>
<dbReference type="InterPro" id="IPR014284">
    <property type="entry name" value="RNA_pol_sigma-70_dom"/>
</dbReference>
<dbReference type="CDD" id="cd06171">
    <property type="entry name" value="Sigma70_r4"/>
    <property type="match status" value="1"/>
</dbReference>
<dbReference type="Pfam" id="PF04542">
    <property type="entry name" value="Sigma70_r2"/>
    <property type="match status" value="1"/>
</dbReference>
<feature type="domain" description="RNA polymerase sigma-70 region 2" evidence="5">
    <location>
        <begin position="18"/>
        <end position="83"/>
    </location>
</feature>
<dbReference type="AlphaFoldDB" id="A0A1G8HDM2"/>
<organism evidence="7 8">
    <name type="scientific">Proteiniclasticum ruminis</name>
    <dbReference type="NCBI Taxonomy" id="398199"/>
    <lineage>
        <taxon>Bacteria</taxon>
        <taxon>Bacillati</taxon>
        <taxon>Bacillota</taxon>
        <taxon>Clostridia</taxon>
        <taxon>Eubacteriales</taxon>
        <taxon>Clostridiaceae</taxon>
        <taxon>Proteiniclasticum</taxon>
    </lineage>
</organism>
<dbReference type="InterPro" id="IPR039425">
    <property type="entry name" value="RNA_pol_sigma-70-like"/>
</dbReference>
<evidence type="ECO:0000313" key="7">
    <source>
        <dbReference type="EMBL" id="SDI04631.1"/>
    </source>
</evidence>
<comment type="similarity">
    <text evidence="1">Belongs to the sigma-70 factor family. ECF subfamily.</text>
</comment>
<gene>
    <name evidence="7" type="ORF">SAMN05421804_101548</name>
</gene>
<dbReference type="InterPro" id="IPR013249">
    <property type="entry name" value="RNA_pol_sigma70_r4_t2"/>
</dbReference>
<dbReference type="EMBL" id="FNDZ01000001">
    <property type="protein sequence ID" value="SDI04631.1"/>
    <property type="molecule type" value="Genomic_DNA"/>
</dbReference>
<dbReference type="Pfam" id="PF08281">
    <property type="entry name" value="Sigma70_r4_2"/>
    <property type="match status" value="1"/>
</dbReference>
<evidence type="ECO:0000256" key="3">
    <source>
        <dbReference type="ARBA" id="ARBA00023082"/>
    </source>
</evidence>